<gene>
    <name evidence="5" type="ORF">Z519_12070</name>
</gene>
<dbReference type="GO" id="GO:0051015">
    <property type="term" value="F:actin filament binding"/>
    <property type="evidence" value="ECO:0007669"/>
    <property type="project" value="TreeGrafter"/>
</dbReference>
<dbReference type="InterPro" id="IPR008999">
    <property type="entry name" value="Actin-crosslinking"/>
</dbReference>
<comment type="subcellular location">
    <subcellularLocation>
        <location evidence="1">Nucleus</location>
        <location evidence="1">Nucleolus</location>
    </subcellularLocation>
</comment>
<dbReference type="Gene3D" id="2.80.10.50">
    <property type="match status" value="1"/>
</dbReference>
<sequence length="288" mass="31708">MPIKPLTFKGDKKPKKRKHRHDEDVDDSQVAVAGNKHPVDPSDDDSWTIPDAPSDLSGPVLLVLPTSPPTTLAADAHGNIFASPLENIVEGVAETSEPHDVRQVWVASSVAGMGKGEKSFKGSHGGYLSCDPVGVLGAKREARGVEEGFIVEPVENDSAGDGKMRWRLRTAASKPEEGEKGRRYLCALTETKPTNAKSINISLRGDGEASSDSTHLILKMQARFKPRIQQTKETKAREKVSRRELEQAVGRRLEDDEVKRLKRARKEGNFYEEVLDVRVKGKHDKFAS</sequence>
<keyword evidence="6" id="KW-1185">Reference proteome</keyword>
<dbReference type="InterPro" id="IPR010414">
    <property type="entry name" value="FRG1"/>
</dbReference>
<dbReference type="AlphaFoldDB" id="A0A0D2HSQ0"/>
<name>A0A0D2HSQ0_CLAB1</name>
<evidence type="ECO:0000256" key="1">
    <source>
        <dbReference type="ARBA" id="ARBA00004604"/>
    </source>
</evidence>
<comment type="similarity">
    <text evidence="2">Belongs to the FRG1 family.</text>
</comment>
<dbReference type="SUPFAM" id="SSF50405">
    <property type="entry name" value="Actin-crosslinking proteins"/>
    <property type="match status" value="1"/>
</dbReference>
<evidence type="ECO:0000313" key="6">
    <source>
        <dbReference type="Proteomes" id="UP000053789"/>
    </source>
</evidence>
<dbReference type="HOGENOM" id="CLU_062276_2_0_1"/>
<dbReference type="GO" id="GO:0071013">
    <property type="term" value="C:catalytic step 2 spliceosome"/>
    <property type="evidence" value="ECO:0007669"/>
    <property type="project" value="TreeGrafter"/>
</dbReference>
<dbReference type="GeneID" id="27704998"/>
<dbReference type="EMBL" id="KN847004">
    <property type="protein sequence ID" value="KIW87434.1"/>
    <property type="molecule type" value="Genomic_DNA"/>
</dbReference>
<evidence type="ECO:0000313" key="5">
    <source>
        <dbReference type="EMBL" id="KIW87434.1"/>
    </source>
</evidence>
<reference evidence="5" key="1">
    <citation type="submission" date="2015-01" db="EMBL/GenBank/DDBJ databases">
        <title>The Genome Sequence of Cladophialophora bantiana CBS 173.52.</title>
        <authorList>
            <consortium name="The Broad Institute Genomics Platform"/>
            <person name="Cuomo C."/>
            <person name="de Hoog S."/>
            <person name="Gorbushina A."/>
            <person name="Stielow B."/>
            <person name="Teixiera M."/>
            <person name="Abouelleil A."/>
            <person name="Chapman S.B."/>
            <person name="Priest M."/>
            <person name="Young S.K."/>
            <person name="Wortman J."/>
            <person name="Nusbaum C."/>
            <person name="Birren B."/>
        </authorList>
    </citation>
    <scope>NUCLEOTIDE SEQUENCE [LARGE SCALE GENOMIC DNA]</scope>
    <source>
        <strain evidence="5">CBS 173.52</strain>
    </source>
</reference>
<dbReference type="RefSeq" id="XP_016614103.1">
    <property type="nucleotide sequence ID" value="XM_016769778.1"/>
</dbReference>
<dbReference type="Proteomes" id="UP000053789">
    <property type="component" value="Unassembled WGS sequence"/>
</dbReference>
<accession>A0A0D2HSQ0</accession>
<evidence type="ECO:0000256" key="2">
    <source>
        <dbReference type="ARBA" id="ARBA00010878"/>
    </source>
</evidence>
<keyword evidence="3" id="KW-0539">Nucleus</keyword>
<protein>
    <submittedName>
        <fullName evidence="5">Uncharacterized protein</fullName>
    </submittedName>
</protein>
<dbReference type="PANTHER" id="PTHR12928">
    <property type="entry name" value="FRG1 PROTEIN"/>
    <property type="match status" value="1"/>
</dbReference>
<evidence type="ECO:0000256" key="3">
    <source>
        <dbReference type="ARBA" id="ARBA00023242"/>
    </source>
</evidence>
<evidence type="ECO:0000256" key="4">
    <source>
        <dbReference type="SAM" id="MobiDB-lite"/>
    </source>
</evidence>
<feature type="region of interest" description="Disordered" evidence="4">
    <location>
        <begin position="1"/>
        <end position="53"/>
    </location>
</feature>
<dbReference type="Pfam" id="PF06229">
    <property type="entry name" value="FRG1"/>
    <property type="match status" value="1"/>
</dbReference>
<dbReference type="OrthoDB" id="5539371at2759"/>
<dbReference type="PANTHER" id="PTHR12928:SF0">
    <property type="entry name" value="FSHD REGION GENE 1"/>
    <property type="match status" value="1"/>
</dbReference>
<proteinExistence type="inferred from homology"/>
<dbReference type="CDD" id="cd23339">
    <property type="entry name" value="beta-trefoil_FSCN_fungal_FRG1-like"/>
    <property type="match status" value="1"/>
</dbReference>
<organism evidence="5 6">
    <name type="scientific">Cladophialophora bantiana (strain ATCC 10958 / CBS 173.52 / CDC B-1940 / NIH 8579)</name>
    <name type="common">Xylohypha bantiana</name>
    <dbReference type="NCBI Taxonomy" id="1442370"/>
    <lineage>
        <taxon>Eukaryota</taxon>
        <taxon>Fungi</taxon>
        <taxon>Dikarya</taxon>
        <taxon>Ascomycota</taxon>
        <taxon>Pezizomycotina</taxon>
        <taxon>Eurotiomycetes</taxon>
        <taxon>Chaetothyriomycetidae</taxon>
        <taxon>Chaetothyriales</taxon>
        <taxon>Herpotrichiellaceae</taxon>
        <taxon>Cladophialophora</taxon>
    </lineage>
</organism>
<dbReference type="VEuPathDB" id="FungiDB:Z519_12070"/>
<dbReference type="GO" id="GO:0005730">
    <property type="term" value="C:nucleolus"/>
    <property type="evidence" value="ECO:0007669"/>
    <property type="project" value="UniProtKB-SubCell"/>
</dbReference>